<feature type="transmembrane region" description="Helical" evidence="8">
    <location>
        <begin position="363"/>
        <end position="382"/>
    </location>
</feature>
<feature type="region of interest" description="Disordered" evidence="7">
    <location>
        <begin position="1"/>
        <end position="32"/>
    </location>
</feature>
<evidence type="ECO:0000256" key="7">
    <source>
        <dbReference type="SAM" id="MobiDB-lite"/>
    </source>
</evidence>
<dbReference type="AlphaFoldDB" id="G7YF92"/>
<feature type="transmembrane region" description="Helical" evidence="8">
    <location>
        <begin position="244"/>
        <end position="265"/>
    </location>
</feature>
<comment type="subcellular location">
    <subcellularLocation>
        <location evidence="1">Membrane</location>
        <topology evidence="1">Multi-pass membrane protein</topology>
    </subcellularLocation>
</comment>
<reference evidence="9" key="1">
    <citation type="journal article" date="2011" name="Genome Biol.">
        <title>The draft genome of the carcinogenic human liver fluke Clonorchis sinensis.</title>
        <authorList>
            <person name="Wang X."/>
            <person name="Chen W."/>
            <person name="Huang Y."/>
            <person name="Sun J."/>
            <person name="Men J."/>
            <person name="Liu H."/>
            <person name="Luo F."/>
            <person name="Guo L."/>
            <person name="Lv X."/>
            <person name="Deng C."/>
            <person name="Zhou C."/>
            <person name="Fan Y."/>
            <person name="Li X."/>
            <person name="Huang L."/>
            <person name="Hu Y."/>
            <person name="Liang C."/>
            <person name="Hu X."/>
            <person name="Xu J."/>
            <person name="Yu X."/>
        </authorList>
    </citation>
    <scope>NUCLEOTIDE SEQUENCE [LARGE SCALE GENOMIC DNA]</scope>
    <source>
        <strain evidence="9">Henan</strain>
    </source>
</reference>
<comment type="similarity">
    <text evidence="2">Belongs to the SLC29A/ENT transporter (TC 2.A.57) family.</text>
</comment>
<keyword evidence="10" id="KW-1185">Reference proteome</keyword>
<gene>
    <name evidence="9" type="ORF">CLF_106490</name>
</gene>
<dbReference type="InterPro" id="IPR002259">
    <property type="entry name" value="Eqnu_transpt"/>
</dbReference>
<evidence type="ECO:0000313" key="10">
    <source>
        <dbReference type="Proteomes" id="UP000008909"/>
    </source>
</evidence>
<keyword evidence="6 8" id="KW-0472">Membrane</keyword>
<evidence type="ECO:0000256" key="8">
    <source>
        <dbReference type="SAM" id="Phobius"/>
    </source>
</evidence>
<evidence type="ECO:0000256" key="6">
    <source>
        <dbReference type="ARBA" id="ARBA00023136"/>
    </source>
</evidence>
<name>G7YF92_CLOSI</name>
<feature type="transmembrane region" description="Helical" evidence="8">
    <location>
        <begin position="329"/>
        <end position="351"/>
    </location>
</feature>
<dbReference type="PANTHER" id="PTHR10332:SF88">
    <property type="entry name" value="EQUILIBRATIVE NUCLEOSIDE TRANSPORTER 1, ISOFORM A"/>
    <property type="match status" value="1"/>
</dbReference>
<evidence type="ECO:0000256" key="2">
    <source>
        <dbReference type="ARBA" id="ARBA00007965"/>
    </source>
</evidence>
<dbReference type="PRINTS" id="PR01130">
    <property type="entry name" value="DERENTRNSPRT"/>
</dbReference>
<evidence type="ECO:0000256" key="1">
    <source>
        <dbReference type="ARBA" id="ARBA00004141"/>
    </source>
</evidence>
<keyword evidence="5 8" id="KW-1133">Transmembrane helix</keyword>
<dbReference type="PANTHER" id="PTHR10332">
    <property type="entry name" value="EQUILIBRATIVE NUCLEOSIDE TRANSPORTER"/>
    <property type="match status" value="1"/>
</dbReference>
<dbReference type="GO" id="GO:0005337">
    <property type="term" value="F:nucleoside transmembrane transporter activity"/>
    <property type="evidence" value="ECO:0007669"/>
    <property type="project" value="InterPro"/>
</dbReference>
<dbReference type="Proteomes" id="UP000008909">
    <property type="component" value="Unassembled WGS sequence"/>
</dbReference>
<dbReference type="Pfam" id="PF01733">
    <property type="entry name" value="Nucleoside_tran"/>
    <property type="match status" value="1"/>
</dbReference>
<dbReference type="EMBL" id="DF143177">
    <property type="protein sequence ID" value="GAA51625.1"/>
    <property type="molecule type" value="Genomic_DNA"/>
</dbReference>
<proteinExistence type="inferred from homology"/>
<keyword evidence="4 8" id="KW-0812">Transmembrane</keyword>
<protein>
    <submittedName>
        <fullName evidence="9">Solute carrier family 29 (Equilibrative nucleoside transporter) member 1/2/3</fullName>
    </submittedName>
</protein>
<sequence length="535" mass="60084">MDSKKESIGIRNTKNKRYATNQSNNREADHDATQITSGPARIQVRFSSMANQVTAQKLLFAQREGLPTQQRTEAVTSVVTKRLQISCQARQAAQRSPDEIPNTITPGLPVFQHITGANLGTTGNGRCACSTKRVAGVRAHQSSRETLPGGRTGPPYEVLIPHACYHICKVKNNQAILIAVCAIINNFSYQIFYLVVRKARPIKQLSHFEQANSKPPLEKALAGVLAALAQIASLAGASNFTTSAFAYFLIALAILGTSTIMTLMLRRNAHFKSYWNVETCIKVNDTKTQDTEENFLRLSELRSETVLESDQPHVTQRSSRHLLKSLYEMWIHGGCTMLTLMYTLMLFPALLQPIKSVHFSPDNAWSSVFFVPVIVFLSFNVFDWIGRTLAGFVKWNTSELTTRLLAQKGIVVAHKPNATLRKLISRPKGNQDKTKRNNVLYQINCNKFYVGQTGRKLCTRIKEHNAAVRRHDLLSLISIHEDQEGHIFNLENAKILAHGNTRHERDFLEAWYSMAGSINRQTELDPIYTPLRAKD</sequence>
<accession>G7YF92</accession>
<reference key="2">
    <citation type="submission" date="2011-10" db="EMBL/GenBank/DDBJ databases">
        <title>The genome and transcriptome sequence of Clonorchis sinensis provide insights into the carcinogenic liver fluke.</title>
        <authorList>
            <person name="Wang X."/>
            <person name="Huang Y."/>
            <person name="Chen W."/>
            <person name="Liu H."/>
            <person name="Guo L."/>
            <person name="Chen Y."/>
            <person name="Luo F."/>
            <person name="Zhou W."/>
            <person name="Sun J."/>
            <person name="Mao Q."/>
            <person name="Liang P."/>
            <person name="Zhou C."/>
            <person name="Tian Y."/>
            <person name="Men J."/>
            <person name="Lv X."/>
            <person name="Huang L."/>
            <person name="Zhou J."/>
            <person name="Hu Y."/>
            <person name="Li R."/>
            <person name="Zhang F."/>
            <person name="Lei H."/>
            <person name="Li X."/>
            <person name="Hu X."/>
            <person name="Liang C."/>
            <person name="Xu J."/>
            <person name="Wu Z."/>
            <person name="Yu X."/>
        </authorList>
    </citation>
    <scope>NUCLEOTIDE SEQUENCE</scope>
    <source>
        <strain>Henan</strain>
    </source>
</reference>
<keyword evidence="3" id="KW-0813">Transport</keyword>
<evidence type="ECO:0000256" key="5">
    <source>
        <dbReference type="ARBA" id="ARBA00022989"/>
    </source>
</evidence>
<evidence type="ECO:0000256" key="4">
    <source>
        <dbReference type="ARBA" id="ARBA00022692"/>
    </source>
</evidence>
<evidence type="ECO:0000313" key="9">
    <source>
        <dbReference type="EMBL" id="GAA51625.1"/>
    </source>
</evidence>
<organism evidence="9 10">
    <name type="scientific">Clonorchis sinensis</name>
    <name type="common">Chinese liver fluke</name>
    <dbReference type="NCBI Taxonomy" id="79923"/>
    <lineage>
        <taxon>Eukaryota</taxon>
        <taxon>Metazoa</taxon>
        <taxon>Spiralia</taxon>
        <taxon>Lophotrochozoa</taxon>
        <taxon>Platyhelminthes</taxon>
        <taxon>Trematoda</taxon>
        <taxon>Digenea</taxon>
        <taxon>Opisthorchiida</taxon>
        <taxon>Opisthorchiata</taxon>
        <taxon>Opisthorchiidae</taxon>
        <taxon>Clonorchis</taxon>
    </lineage>
</organism>
<feature type="transmembrane region" description="Helical" evidence="8">
    <location>
        <begin position="175"/>
        <end position="196"/>
    </location>
</feature>
<evidence type="ECO:0000256" key="3">
    <source>
        <dbReference type="ARBA" id="ARBA00022448"/>
    </source>
</evidence>
<dbReference type="GO" id="GO:0005886">
    <property type="term" value="C:plasma membrane"/>
    <property type="evidence" value="ECO:0007669"/>
    <property type="project" value="TreeGrafter"/>
</dbReference>